<proteinExistence type="predicted"/>
<evidence type="ECO:0000313" key="1">
    <source>
        <dbReference type="EMBL" id="KAJ7540360.1"/>
    </source>
</evidence>
<dbReference type="EMBL" id="CM055101">
    <property type="protein sequence ID" value="KAJ7540360.1"/>
    <property type="molecule type" value="Genomic_DNA"/>
</dbReference>
<reference evidence="2" key="1">
    <citation type="journal article" date="2024" name="Proc. Natl. Acad. Sci. U.S.A.">
        <title>Extraordinary preservation of gene collinearity over three hundred million years revealed in homosporous lycophytes.</title>
        <authorList>
            <person name="Li C."/>
            <person name="Wickell D."/>
            <person name="Kuo L.Y."/>
            <person name="Chen X."/>
            <person name="Nie B."/>
            <person name="Liao X."/>
            <person name="Peng D."/>
            <person name="Ji J."/>
            <person name="Jenkins J."/>
            <person name="Williams M."/>
            <person name="Shu S."/>
            <person name="Plott C."/>
            <person name="Barry K."/>
            <person name="Rajasekar S."/>
            <person name="Grimwood J."/>
            <person name="Han X."/>
            <person name="Sun S."/>
            <person name="Hou Z."/>
            <person name="He W."/>
            <person name="Dai G."/>
            <person name="Sun C."/>
            <person name="Schmutz J."/>
            <person name="Leebens-Mack J.H."/>
            <person name="Li F.W."/>
            <person name="Wang L."/>
        </authorList>
    </citation>
    <scope>NUCLEOTIDE SEQUENCE [LARGE SCALE GENOMIC DNA]</scope>
    <source>
        <strain evidence="2">cv. PW_Plant_1</strain>
    </source>
</reference>
<name>A0ACC2CEF1_DIPCM</name>
<protein>
    <submittedName>
        <fullName evidence="1">Uncharacterized protein</fullName>
    </submittedName>
</protein>
<comment type="caution">
    <text evidence="1">The sequence shown here is derived from an EMBL/GenBank/DDBJ whole genome shotgun (WGS) entry which is preliminary data.</text>
</comment>
<evidence type="ECO:0000313" key="2">
    <source>
        <dbReference type="Proteomes" id="UP001162992"/>
    </source>
</evidence>
<gene>
    <name evidence="1" type="ORF">O6H91_10G010000</name>
</gene>
<sequence>MMLLMPSYVPVQPLPPLCCDCGIGGRGLTIPRVLSTCLNGPASVSAASGQEGPALTLSTLTVSVPVTSGLEDPATGVSGREGAALSTPDVSRLDASVPNEKGLEGPALNVGGLAGPTPEAGGLVAPMNALGAVVAV</sequence>
<keyword evidence="2" id="KW-1185">Reference proteome</keyword>
<organism evidence="1 2">
    <name type="scientific">Diphasiastrum complanatum</name>
    <name type="common">Issler's clubmoss</name>
    <name type="synonym">Lycopodium complanatum</name>
    <dbReference type="NCBI Taxonomy" id="34168"/>
    <lineage>
        <taxon>Eukaryota</taxon>
        <taxon>Viridiplantae</taxon>
        <taxon>Streptophyta</taxon>
        <taxon>Embryophyta</taxon>
        <taxon>Tracheophyta</taxon>
        <taxon>Lycopodiopsida</taxon>
        <taxon>Lycopodiales</taxon>
        <taxon>Lycopodiaceae</taxon>
        <taxon>Lycopodioideae</taxon>
        <taxon>Diphasiastrum</taxon>
    </lineage>
</organism>
<accession>A0ACC2CEF1</accession>
<dbReference type="Proteomes" id="UP001162992">
    <property type="component" value="Chromosome 10"/>
</dbReference>